<dbReference type="AlphaFoldDB" id="A0A9W6TPQ0"/>
<gene>
    <name evidence="4" type="ORF">Plil01_000676500</name>
</gene>
<reference evidence="4" key="1">
    <citation type="submission" date="2023-04" db="EMBL/GenBank/DDBJ databases">
        <title>Phytophthora lilii NBRC 32176.</title>
        <authorList>
            <person name="Ichikawa N."/>
            <person name="Sato H."/>
            <person name="Tonouchi N."/>
        </authorList>
    </citation>
    <scope>NUCLEOTIDE SEQUENCE</scope>
    <source>
        <strain evidence="4">NBRC 32176</strain>
    </source>
</reference>
<keyword evidence="2" id="KW-0677">Repeat</keyword>
<name>A0A9W6TPQ0_9STRA</name>
<evidence type="ECO:0000313" key="4">
    <source>
        <dbReference type="EMBL" id="GMF18189.1"/>
    </source>
</evidence>
<keyword evidence="5" id="KW-1185">Reference proteome</keyword>
<comment type="caution">
    <text evidence="4">The sequence shown here is derived from an EMBL/GenBank/DDBJ whole genome shotgun (WGS) entry which is preliminary data.</text>
</comment>
<organism evidence="4 5">
    <name type="scientific">Phytophthora lilii</name>
    <dbReference type="NCBI Taxonomy" id="2077276"/>
    <lineage>
        <taxon>Eukaryota</taxon>
        <taxon>Sar</taxon>
        <taxon>Stramenopiles</taxon>
        <taxon>Oomycota</taxon>
        <taxon>Peronosporomycetes</taxon>
        <taxon>Peronosporales</taxon>
        <taxon>Peronosporaceae</taxon>
        <taxon>Phytophthora</taxon>
    </lineage>
</organism>
<dbReference type="InterPro" id="IPR048720">
    <property type="entry name" value="PROPPIN"/>
</dbReference>
<dbReference type="OrthoDB" id="1667587at2759"/>
<evidence type="ECO:0000256" key="2">
    <source>
        <dbReference type="ARBA" id="ARBA00022737"/>
    </source>
</evidence>
<evidence type="ECO:0000313" key="5">
    <source>
        <dbReference type="Proteomes" id="UP001165083"/>
    </source>
</evidence>
<sequence length="185" mass="18888">MKILETLDTSPNPKALCVLSPHDNGHLAFPSGASPGEIVLYDANNLSVLNAFQAHPESSATGSFGHFTPITSTLAVAGSTFGTAVFGSAAAPPSPIASTVLGSSPGKPSIHQAQGGVSASSRSTRTSSSSTVSNFDEVAGVMSAYLPSSFSGIAEGTRDFAYVRDVISLCLWSMEMVLTMPCSNG</sequence>
<evidence type="ECO:0000256" key="1">
    <source>
        <dbReference type="ARBA" id="ARBA00022574"/>
    </source>
</evidence>
<evidence type="ECO:0000256" key="3">
    <source>
        <dbReference type="SAM" id="MobiDB-lite"/>
    </source>
</evidence>
<dbReference type="Proteomes" id="UP001165083">
    <property type="component" value="Unassembled WGS sequence"/>
</dbReference>
<accession>A0A9W6TPQ0</accession>
<feature type="region of interest" description="Disordered" evidence="3">
    <location>
        <begin position="97"/>
        <end position="130"/>
    </location>
</feature>
<dbReference type="Pfam" id="PF21032">
    <property type="entry name" value="PROPPIN"/>
    <property type="match status" value="1"/>
</dbReference>
<dbReference type="EMBL" id="BSXW01000308">
    <property type="protein sequence ID" value="GMF18189.1"/>
    <property type="molecule type" value="Genomic_DNA"/>
</dbReference>
<proteinExistence type="predicted"/>
<keyword evidence="1" id="KW-0853">WD repeat</keyword>
<feature type="compositionally biased region" description="Low complexity" evidence="3">
    <location>
        <begin position="117"/>
        <end position="130"/>
    </location>
</feature>
<protein>
    <submittedName>
        <fullName evidence="4">Unnamed protein product</fullName>
    </submittedName>
</protein>